<dbReference type="Proteomes" id="UP000198816">
    <property type="component" value="Unassembled WGS sequence"/>
</dbReference>
<protein>
    <submittedName>
        <fullName evidence="15">General secretion pathway protein D</fullName>
    </submittedName>
</protein>
<dbReference type="PRINTS" id="PR00811">
    <property type="entry name" value="BCTERIALGSPD"/>
</dbReference>
<dbReference type="InterPro" id="IPR004846">
    <property type="entry name" value="T2SS/T3SS_dom"/>
</dbReference>
<keyword evidence="16" id="KW-1185">Reference proteome</keyword>
<dbReference type="GO" id="GO:0009279">
    <property type="term" value="C:cell outer membrane"/>
    <property type="evidence" value="ECO:0007669"/>
    <property type="project" value="UniProtKB-SubCell"/>
</dbReference>
<sequence length="755" mass="80285">MISRNSDFIGLPSRDDSNTTSMDPSRYFGARSIAGHLPRLAAILVVAFVSTACERAYWDPTVRIDDMGDDGTRALQGGDRGIVSPGTTEAMSIALGEEDEPGGAVESLQRGTGTFVREISPPSVDTTPGDVTLNFDGTDIREVVKVILGDLLQVNYVLHPAVQGVTSLQTGRPLRRDHLIPTLETLLRMNNAAIVYSGGTYEVVPLANAVQGRVVPQLGESGRALPEGYSVQVVPLQYIGAEEMSNILQPLAPEGSVIRVDNLRNLVVIAGTSPDMGNLLDTIRVFDVDWMAGLSVGFFVLEYAKANEVVTQLQTLLGDEGSNPLKGVFRFVPVESANAVLVVSPQASYLQQASNWIERLDMAEATGDAAERLFVYRVRHGDAENLADTLSQLFGGEGSQRTTDVGGVAPGLGGSSIGSTGDSDSTGGLGGTDGGGVGGQSAPRRSSSREIELSSAVSIVADPTNNSLMVRSSPRDYKKILDALKQLDILPLQVLVEATIVEISLEGNLKYGVQWNLFGLATKDQRSQFTLGSGDSLANSVGLSFPGFNWAVISRPDTIRATLSALAQDNLVNVLSSPSVMVLDNQTAKIQVGKEVPIATTQQQGLATTDRVVNTIEYRPTGVMLSVKPRVTPGGLVQMEIEQEVSTVDEVGSGGSALDSPTFSTRNITSSVAVRSNQAVVLGGLIQNERSDGNQGVPGLYNLPFAGPLFGQRSKASRRTELVVVLTPKVIASDQDAETVTRDFRNKVRGLQMKF</sequence>
<dbReference type="Pfam" id="PF03958">
    <property type="entry name" value="Secretin_N"/>
    <property type="match status" value="3"/>
</dbReference>
<dbReference type="PANTHER" id="PTHR30332:SF25">
    <property type="entry name" value="SECRETIN XPSD"/>
    <property type="match status" value="1"/>
</dbReference>
<evidence type="ECO:0000256" key="10">
    <source>
        <dbReference type="RuleBase" id="RU004004"/>
    </source>
</evidence>
<dbReference type="InterPro" id="IPR001775">
    <property type="entry name" value="GspD/PilQ"/>
</dbReference>
<dbReference type="OrthoDB" id="9775455at2"/>
<dbReference type="PANTHER" id="PTHR30332">
    <property type="entry name" value="PROBABLE GENERAL SECRETION PATHWAY PROTEIN D"/>
    <property type="match status" value="1"/>
</dbReference>
<keyword evidence="3 10" id="KW-0813">Transport</keyword>
<keyword evidence="4" id="KW-1134">Transmembrane beta strand</keyword>
<comment type="subcellular location">
    <subcellularLocation>
        <location evidence="1 10">Cell outer membrane</location>
    </subcellularLocation>
</comment>
<dbReference type="InterPro" id="IPR005644">
    <property type="entry name" value="NolW-like"/>
</dbReference>
<evidence type="ECO:0000256" key="7">
    <source>
        <dbReference type="ARBA" id="ARBA00022927"/>
    </source>
</evidence>
<keyword evidence="8" id="KW-0472">Membrane</keyword>
<evidence type="ECO:0000259" key="13">
    <source>
        <dbReference type="Pfam" id="PF03958"/>
    </source>
</evidence>
<reference evidence="16" key="1">
    <citation type="submission" date="2016-10" db="EMBL/GenBank/DDBJ databases">
        <authorList>
            <person name="Varghese N."/>
            <person name="Submissions S."/>
        </authorList>
    </citation>
    <scope>NUCLEOTIDE SEQUENCE [LARGE SCALE GENOMIC DNA]</scope>
    <source>
        <strain evidence="16">DSM 217</strain>
    </source>
</reference>
<dbReference type="InterPro" id="IPR049371">
    <property type="entry name" value="GspD-like_N0"/>
</dbReference>
<feature type="domain" description="NolW-like" evidence="13">
    <location>
        <begin position="299"/>
        <end position="364"/>
    </location>
</feature>
<dbReference type="GO" id="GO:0015627">
    <property type="term" value="C:type II protein secretion system complex"/>
    <property type="evidence" value="ECO:0007669"/>
    <property type="project" value="InterPro"/>
</dbReference>
<evidence type="ECO:0000313" key="15">
    <source>
        <dbReference type="EMBL" id="SDX15061.1"/>
    </source>
</evidence>
<proteinExistence type="inferred from homology"/>
<feature type="domain" description="GspD-like N0" evidence="14">
    <location>
        <begin position="133"/>
        <end position="201"/>
    </location>
</feature>
<dbReference type="AlphaFoldDB" id="A0A1H2ZCE9"/>
<evidence type="ECO:0000256" key="4">
    <source>
        <dbReference type="ARBA" id="ARBA00022452"/>
    </source>
</evidence>
<evidence type="ECO:0000313" key="16">
    <source>
        <dbReference type="Proteomes" id="UP000198816"/>
    </source>
</evidence>
<dbReference type="Gene3D" id="3.30.1370.120">
    <property type="match status" value="3"/>
</dbReference>
<feature type="region of interest" description="Disordered" evidence="11">
    <location>
        <begin position="401"/>
        <end position="450"/>
    </location>
</feature>
<evidence type="ECO:0000256" key="8">
    <source>
        <dbReference type="ARBA" id="ARBA00023136"/>
    </source>
</evidence>
<comment type="similarity">
    <text evidence="2">Belongs to the bacterial secretin family. GSP D subfamily.</text>
</comment>
<organism evidence="15 16">
    <name type="scientific">Thiocapsa roseopersicina</name>
    <dbReference type="NCBI Taxonomy" id="1058"/>
    <lineage>
        <taxon>Bacteria</taxon>
        <taxon>Pseudomonadati</taxon>
        <taxon>Pseudomonadota</taxon>
        <taxon>Gammaproteobacteria</taxon>
        <taxon>Chromatiales</taxon>
        <taxon>Chromatiaceae</taxon>
        <taxon>Thiocapsa</taxon>
    </lineage>
</organism>
<feature type="domain" description="NolW-like" evidence="13">
    <location>
        <begin position="374"/>
        <end position="492"/>
    </location>
</feature>
<evidence type="ECO:0000256" key="9">
    <source>
        <dbReference type="ARBA" id="ARBA00023237"/>
    </source>
</evidence>
<evidence type="ECO:0000256" key="2">
    <source>
        <dbReference type="ARBA" id="ARBA00006980"/>
    </source>
</evidence>
<dbReference type="EMBL" id="FNNZ01000015">
    <property type="protein sequence ID" value="SDX15061.1"/>
    <property type="molecule type" value="Genomic_DNA"/>
</dbReference>
<keyword evidence="5" id="KW-0812">Transmembrane</keyword>
<evidence type="ECO:0000256" key="5">
    <source>
        <dbReference type="ARBA" id="ARBA00022692"/>
    </source>
</evidence>
<dbReference type="GO" id="GO:0015628">
    <property type="term" value="P:protein secretion by the type II secretion system"/>
    <property type="evidence" value="ECO:0007669"/>
    <property type="project" value="InterPro"/>
</dbReference>
<keyword evidence="6" id="KW-0732">Signal</keyword>
<dbReference type="Gene3D" id="3.55.50.30">
    <property type="match status" value="1"/>
</dbReference>
<evidence type="ECO:0000256" key="3">
    <source>
        <dbReference type="ARBA" id="ARBA00022448"/>
    </source>
</evidence>
<feature type="compositionally biased region" description="Gly residues" evidence="11">
    <location>
        <begin position="427"/>
        <end position="439"/>
    </location>
</feature>
<dbReference type="InterPro" id="IPR038591">
    <property type="entry name" value="NolW-like_sf"/>
</dbReference>
<feature type="region of interest" description="Disordered" evidence="11">
    <location>
        <begin position="1"/>
        <end position="22"/>
    </location>
</feature>
<feature type="domain" description="NolW-like" evidence="13">
    <location>
        <begin position="231"/>
        <end position="291"/>
    </location>
</feature>
<feature type="domain" description="Type II/III secretion system secretin-like" evidence="12">
    <location>
        <begin position="565"/>
        <end position="731"/>
    </location>
</feature>
<evidence type="ECO:0000256" key="6">
    <source>
        <dbReference type="ARBA" id="ARBA00022729"/>
    </source>
</evidence>
<dbReference type="Pfam" id="PF21305">
    <property type="entry name" value="type_II_gspD_N0"/>
    <property type="match status" value="1"/>
</dbReference>
<accession>A0A1H2ZCE9</accession>
<dbReference type="Pfam" id="PF00263">
    <property type="entry name" value="Secretin"/>
    <property type="match status" value="1"/>
</dbReference>
<gene>
    <name evidence="15" type="ORF">SAMN05421783_11560</name>
</gene>
<feature type="compositionally biased region" description="Low complexity" evidence="11">
    <location>
        <begin position="417"/>
        <end position="426"/>
    </location>
</feature>
<dbReference type="NCBIfam" id="TIGR02517">
    <property type="entry name" value="type_II_gspD"/>
    <property type="match status" value="1"/>
</dbReference>
<dbReference type="STRING" id="1058.SAMN05421783_11560"/>
<dbReference type="RefSeq" id="WP_093034183.1">
    <property type="nucleotide sequence ID" value="NZ_FNNZ01000015.1"/>
</dbReference>
<dbReference type="InterPro" id="IPR050810">
    <property type="entry name" value="Bact_Secretion_Sys_Channel"/>
</dbReference>
<evidence type="ECO:0000256" key="1">
    <source>
        <dbReference type="ARBA" id="ARBA00004442"/>
    </source>
</evidence>
<name>A0A1H2ZCE9_THIRO</name>
<keyword evidence="9" id="KW-0998">Cell outer membrane</keyword>
<keyword evidence="7" id="KW-0653">Protein transport</keyword>
<dbReference type="InterPro" id="IPR013356">
    <property type="entry name" value="T2SS_GspD"/>
</dbReference>
<evidence type="ECO:0000256" key="11">
    <source>
        <dbReference type="SAM" id="MobiDB-lite"/>
    </source>
</evidence>
<evidence type="ECO:0000259" key="14">
    <source>
        <dbReference type="Pfam" id="PF21305"/>
    </source>
</evidence>
<evidence type="ECO:0000259" key="12">
    <source>
        <dbReference type="Pfam" id="PF00263"/>
    </source>
</evidence>